<protein>
    <submittedName>
        <fullName evidence="2">Uncharacterized protein</fullName>
    </submittedName>
</protein>
<feature type="region of interest" description="Disordered" evidence="1">
    <location>
        <begin position="91"/>
        <end position="143"/>
    </location>
</feature>
<dbReference type="EMBL" id="JAPMOS010000086">
    <property type="protein sequence ID" value="KAJ4455971.1"/>
    <property type="molecule type" value="Genomic_DNA"/>
</dbReference>
<keyword evidence="3" id="KW-1185">Reference proteome</keyword>
<dbReference type="Proteomes" id="UP001141327">
    <property type="component" value="Unassembled WGS sequence"/>
</dbReference>
<evidence type="ECO:0000313" key="2">
    <source>
        <dbReference type="EMBL" id="KAJ4455971.1"/>
    </source>
</evidence>
<proteinExistence type="predicted"/>
<evidence type="ECO:0000313" key="3">
    <source>
        <dbReference type="Proteomes" id="UP001141327"/>
    </source>
</evidence>
<organism evidence="2 3">
    <name type="scientific">Paratrimastix pyriformis</name>
    <dbReference type="NCBI Taxonomy" id="342808"/>
    <lineage>
        <taxon>Eukaryota</taxon>
        <taxon>Metamonada</taxon>
        <taxon>Preaxostyla</taxon>
        <taxon>Paratrimastigidae</taxon>
        <taxon>Paratrimastix</taxon>
    </lineage>
</organism>
<accession>A0ABQ8UDN2</accession>
<reference evidence="2" key="1">
    <citation type="journal article" date="2022" name="bioRxiv">
        <title>Genomics of Preaxostyla Flagellates Illuminates Evolutionary Transitions and the Path Towards Mitochondrial Loss.</title>
        <authorList>
            <person name="Novak L.V.F."/>
            <person name="Treitli S.C."/>
            <person name="Pyrih J."/>
            <person name="Halakuc P."/>
            <person name="Pipaliya S.V."/>
            <person name="Vacek V."/>
            <person name="Brzon O."/>
            <person name="Soukal P."/>
            <person name="Eme L."/>
            <person name="Dacks J.B."/>
            <person name="Karnkowska A."/>
            <person name="Elias M."/>
            <person name="Hampl V."/>
        </authorList>
    </citation>
    <scope>NUCLEOTIDE SEQUENCE</scope>
    <source>
        <strain evidence="2">RCP-MX</strain>
    </source>
</reference>
<sequence>MSPSNDTSGSLHWLRKAIKKHDNGLARRVRHHYEKDADDLRSDICCLVNFIAETAPKEFVVKLSRIFEMLSPSTIKEIDCYTAFNSDPHYRSLRDSKSESESTPLNPQKTSPQPPASKKASSPPPSDHTTGRHFPPYDIHGSP</sequence>
<evidence type="ECO:0000256" key="1">
    <source>
        <dbReference type="SAM" id="MobiDB-lite"/>
    </source>
</evidence>
<name>A0ABQ8UDN2_9EUKA</name>
<feature type="compositionally biased region" description="Basic and acidic residues" evidence="1">
    <location>
        <begin position="91"/>
        <end position="100"/>
    </location>
</feature>
<feature type="compositionally biased region" description="Low complexity" evidence="1">
    <location>
        <begin position="107"/>
        <end position="121"/>
    </location>
</feature>
<gene>
    <name evidence="2" type="ORF">PAPYR_8933</name>
</gene>
<comment type="caution">
    <text evidence="2">The sequence shown here is derived from an EMBL/GenBank/DDBJ whole genome shotgun (WGS) entry which is preliminary data.</text>
</comment>